<dbReference type="InterPro" id="IPR026057">
    <property type="entry name" value="TBL_C"/>
</dbReference>
<dbReference type="Pfam" id="PF13839">
    <property type="entry name" value="PC-Esterase"/>
    <property type="match status" value="1"/>
</dbReference>
<dbReference type="GO" id="GO:0045492">
    <property type="term" value="P:xylan biosynthetic process"/>
    <property type="evidence" value="ECO:0007669"/>
    <property type="project" value="EnsemblPlants"/>
</dbReference>
<dbReference type="EnsemblPlants" id="AUR62019537-RA">
    <property type="protein sequence ID" value="AUR62019537-RA:cds"/>
    <property type="gene ID" value="AUR62019537"/>
</dbReference>
<protein>
    <recommendedName>
        <fullName evidence="12">Trichome birefringence-like N-terminal domain-containing protein</fullName>
    </recommendedName>
</protein>
<keyword evidence="3 7" id="KW-0812">Transmembrane</keyword>
<dbReference type="AlphaFoldDB" id="A0A803LVN6"/>
<dbReference type="PANTHER" id="PTHR32285">
    <property type="entry name" value="PROTEIN TRICHOME BIREFRINGENCE-LIKE 9-RELATED"/>
    <property type="match status" value="1"/>
</dbReference>
<evidence type="ECO:0000256" key="5">
    <source>
        <dbReference type="ARBA" id="ARBA00022989"/>
    </source>
</evidence>
<feature type="domain" description="Trichome birefringence-like N-terminal" evidence="9">
    <location>
        <begin position="76"/>
        <end position="129"/>
    </location>
</feature>
<evidence type="ECO:0000256" key="4">
    <source>
        <dbReference type="ARBA" id="ARBA00022968"/>
    </source>
</evidence>
<evidence type="ECO:0000313" key="11">
    <source>
        <dbReference type="Proteomes" id="UP000596660"/>
    </source>
</evidence>
<feature type="domain" description="Trichome birefringence-like C-terminal" evidence="8">
    <location>
        <begin position="130"/>
        <end position="412"/>
    </location>
</feature>
<evidence type="ECO:0000256" key="7">
    <source>
        <dbReference type="SAM" id="Phobius"/>
    </source>
</evidence>
<name>A0A803LVN6_CHEQI</name>
<evidence type="ECO:0000256" key="1">
    <source>
        <dbReference type="ARBA" id="ARBA00004167"/>
    </source>
</evidence>
<comment type="similarity">
    <text evidence="2">Belongs to the PC-esterase family. TBL subfamily.</text>
</comment>
<evidence type="ECO:0000313" key="10">
    <source>
        <dbReference type="EnsemblPlants" id="AUR62019537-RA:cds"/>
    </source>
</evidence>
<evidence type="ECO:0000259" key="8">
    <source>
        <dbReference type="Pfam" id="PF13839"/>
    </source>
</evidence>
<gene>
    <name evidence="10" type="primary">LOC110737757</name>
</gene>
<evidence type="ECO:0000256" key="3">
    <source>
        <dbReference type="ARBA" id="ARBA00022692"/>
    </source>
</evidence>
<keyword evidence="11" id="KW-1185">Reference proteome</keyword>
<evidence type="ECO:0000256" key="6">
    <source>
        <dbReference type="ARBA" id="ARBA00023136"/>
    </source>
</evidence>
<dbReference type="GO" id="GO:0005794">
    <property type="term" value="C:Golgi apparatus"/>
    <property type="evidence" value="ECO:0007669"/>
    <property type="project" value="EnsemblPlants"/>
</dbReference>
<dbReference type="PANTHER" id="PTHR32285:SF217">
    <property type="entry name" value="PROTEIN TRICHOME BIREFRINGENCE-LIKE 31"/>
    <property type="match status" value="1"/>
</dbReference>
<dbReference type="GO" id="GO:0016020">
    <property type="term" value="C:membrane"/>
    <property type="evidence" value="ECO:0007669"/>
    <property type="project" value="UniProtKB-SubCell"/>
</dbReference>
<dbReference type="KEGG" id="cqi:110737757"/>
<dbReference type="OrthoDB" id="630188at2759"/>
<dbReference type="InterPro" id="IPR025846">
    <property type="entry name" value="TBL_N"/>
</dbReference>
<evidence type="ECO:0000256" key="2">
    <source>
        <dbReference type="ARBA" id="ARBA00007727"/>
    </source>
</evidence>
<proteinExistence type="inferred from homology"/>
<dbReference type="OMA" id="LWSWEWR"/>
<evidence type="ECO:0008006" key="12">
    <source>
        <dbReference type="Google" id="ProtNLM"/>
    </source>
</evidence>
<comment type="subcellular location">
    <subcellularLocation>
        <location evidence="1">Membrane</location>
        <topology evidence="1">Single-pass membrane protein</topology>
    </subcellularLocation>
</comment>
<dbReference type="InterPro" id="IPR029962">
    <property type="entry name" value="TBL"/>
</dbReference>
<evidence type="ECO:0000259" key="9">
    <source>
        <dbReference type="Pfam" id="PF14416"/>
    </source>
</evidence>
<dbReference type="GO" id="GO:1990538">
    <property type="term" value="F:xylan O-acetyltransferase activity"/>
    <property type="evidence" value="ECO:0007669"/>
    <property type="project" value="EnsemblPlants"/>
</dbReference>
<keyword evidence="4" id="KW-0735">Signal-anchor</keyword>
<feature type="transmembrane region" description="Helical" evidence="7">
    <location>
        <begin position="12"/>
        <end position="33"/>
    </location>
</feature>
<sequence>MTSQQSPNRAKYHSILPIALACVLVLGTARLVFDNLKSNRESIFGQWQLWLRGGGFHRYIINAFDDDDNSYEDIEDCNVFDGKWVWDNVSRPLYSEESCPFLVKQVTCQRNGRPDKSYQNWRWQPNECNLPRFNAVKLLRILKNKRLMFVGDSIQRGQFDSMVCMLQSAIPDGKKSLHKVPSKKIFYAQEYNATVEFYWAPFIIESNSDHSTNHSVLKRLVKLDRIADHSKNWEGVDILVFESYVWWMYKPIINATYGNLNDIQEYNVTTAYKMALQTWANWLDSSINPQTQKVFFMSLSPTHLWSSEWNPGSDGNCFNEKEPIHGPYWGMGTNREIMKVVQETIQGLKTEVTFLNITQLSDFRKDAHTTIYTERKGKLLTKEQKADPKNFADCIHWCLPGVPDTWNEILYAHLLQEFYN</sequence>
<dbReference type="Gramene" id="AUR62019537-RA">
    <property type="protein sequence ID" value="AUR62019537-RA:cds"/>
    <property type="gene ID" value="AUR62019537"/>
</dbReference>
<dbReference type="Pfam" id="PF14416">
    <property type="entry name" value="PMR5N"/>
    <property type="match status" value="1"/>
</dbReference>
<accession>A0A803LVN6</accession>
<reference evidence="10" key="2">
    <citation type="submission" date="2021-03" db="UniProtKB">
        <authorList>
            <consortium name="EnsemblPlants"/>
        </authorList>
    </citation>
    <scope>IDENTIFICATION</scope>
</reference>
<reference evidence="10" key="1">
    <citation type="journal article" date="2017" name="Nature">
        <title>The genome of Chenopodium quinoa.</title>
        <authorList>
            <person name="Jarvis D.E."/>
            <person name="Ho Y.S."/>
            <person name="Lightfoot D.J."/>
            <person name="Schmoeckel S.M."/>
            <person name="Li B."/>
            <person name="Borm T.J.A."/>
            <person name="Ohyanagi H."/>
            <person name="Mineta K."/>
            <person name="Michell C.T."/>
            <person name="Saber N."/>
            <person name="Kharbatia N.M."/>
            <person name="Rupper R.R."/>
            <person name="Sharp A.R."/>
            <person name="Dally N."/>
            <person name="Boughton B.A."/>
            <person name="Woo Y.H."/>
            <person name="Gao G."/>
            <person name="Schijlen E.G.W.M."/>
            <person name="Guo X."/>
            <person name="Momin A.A."/>
            <person name="Negrao S."/>
            <person name="Al-Babili S."/>
            <person name="Gehring C."/>
            <person name="Roessner U."/>
            <person name="Jung C."/>
            <person name="Murphy K."/>
            <person name="Arold S.T."/>
            <person name="Gojobori T."/>
            <person name="van der Linden C.G."/>
            <person name="van Loo E.N."/>
            <person name="Jellen E.N."/>
            <person name="Maughan P.J."/>
            <person name="Tester M."/>
        </authorList>
    </citation>
    <scope>NUCLEOTIDE SEQUENCE [LARGE SCALE GENOMIC DNA]</scope>
    <source>
        <strain evidence="10">cv. PI 614886</strain>
    </source>
</reference>
<dbReference type="GeneID" id="110737757"/>
<organism evidence="10 11">
    <name type="scientific">Chenopodium quinoa</name>
    <name type="common">Quinoa</name>
    <dbReference type="NCBI Taxonomy" id="63459"/>
    <lineage>
        <taxon>Eukaryota</taxon>
        <taxon>Viridiplantae</taxon>
        <taxon>Streptophyta</taxon>
        <taxon>Embryophyta</taxon>
        <taxon>Tracheophyta</taxon>
        <taxon>Spermatophyta</taxon>
        <taxon>Magnoliopsida</taxon>
        <taxon>eudicotyledons</taxon>
        <taxon>Gunneridae</taxon>
        <taxon>Pentapetalae</taxon>
        <taxon>Caryophyllales</taxon>
        <taxon>Chenopodiaceae</taxon>
        <taxon>Chenopodioideae</taxon>
        <taxon>Atripliceae</taxon>
        <taxon>Chenopodium</taxon>
    </lineage>
</organism>
<dbReference type="Proteomes" id="UP000596660">
    <property type="component" value="Unplaced"/>
</dbReference>
<keyword evidence="6 7" id="KW-0472">Membrane</keyword>
<dbReference type="RefSeq" id="XP_021773794.1">
    <property type="nucleotide sequence ID" value="XM_021918102.1"/>
</dbReference>
<keyword evidence="5 7" id="KW-1133">Transmembrane helix</keyword>